<dbReference type="PANTHER" id="PTHR47127">
    <property type="entry name" value="10A19I.15"/>
    <property type="match status" value="1"/>
</dbReference>
<accession>A0A8T0UZT0</accession>
<evidence type="ECO:0000256" key="1">
    <source>
        <dbReference type="SAM" id="MobiDB-lite"/>
    </source>
</evidence>
<dbReference type="Proteomes" id="UP000823388">
    <property type="component" value="Chromosome 3K"/>
</dbReference>
<feature type="domain" description="Myb/SANT-like" evidence="2">
    <location>
        <begin position="13"/>
        <end position="100"/>
    </location>
</feature>
<organism evidence="3 4">
    <name type="scientific">Panicum virgatum</name>
    <name type="common">Blackwell switchgrass</name>
    <dbReference type="NCBI Taxonomy" id="38727"/>
    <lineage>
        <taxon>Eukaryota</taxon>
        <taxon>Viridiplantae</taxon>
        <taxon>Streptophyta</taxon>
        <taxon>Embryophyta</taxon>
        <taxon>Tracheophyta</taxon>
        <taxon>Spermatophyta</taxon>
        <taxon>Magnoliopsida</taxon>
        <taxon>Liliopsida</taxon>
        <taxon>Poales</taxon>
        <taxon>Poaceae</taxon>
        <taxon>PACMAD clade</taxon>
        <taxon>Panicoideae</taxon>
        <taxon>Panicodae</taxon>
        <taxon>Paniceae</taxon>
        <taxon>Panicinae</taxon>
        <taxon>Panicum</taxon>
        <taxon>Panicum sect. Hiantes</taxon>
    </lineage>
</organism>
<proteinExistence type="predicted"/>
<dbReference type="Pfam" id="PF12776">
    <property type="entry name" value="Myb_DNA-bind_3"/>
    <property type="match status" value="1"/>
</dbReference>
<dbReference type="EMBL" id="CM029041">
    <property type="protein sequence ID" value="KAG2627668.1"/>
    <property type="molecule type" value="Genomic_DNA"/>
</dbReference>
<evidence type="ECO:0000259" key="2">
    <source>
        <dbReference type="Pfam" id="PF12776"/>
    </source>
</evidence>
<name>A0A8T0UZT0_PANVG</name>
<reference evidence="3" key="1">
    <citation type="submission" date="2020-05" db="EMBL/GenBank/DDBJ databases">
        <title>WGS assembly of Panicum virgatum.</title>
        <authorList>
            <person name="Lovell J.T."/>
            <person name="Jenkins J."/>
            <person name="Shu S."/>
            <person name="Juenger T.E."/>
            <person name="Schmutz J."/>
        </authorList>
    </citation>
    <scope>NUCLEOTIDE SEQUENCE</scope>
    <source>
        <strain evidence="3">AP13</strain>
    </source>
</reference>
<feature type="region of interest" description="Disordered" evidence="1">
    <location>
        <begin position="118"/>
        <end position="137"/>
    </location>
</feature>
<comment type="caution">
    <text evidence="3">The sequence shown here is derived from an EMBL/GenBank/DDBJ whole genome shotgun (WGS) entry which is preliminary data.</text>
</comment>
<gene>
    <name evidence="3" type="ORF">PVAP13_3KG260800</name>
</gene>
<protein>
    <recommendedName>
        <fullName evidence="2">Myb/SANT-like domain-containing protein</fullName>
    </recommendedName>
</protein>
<dbReference type="AlphaFoldDB" id="A0A8T0UZT0"/>
<sequence>MEAEGASKALVCQWTPTQSSFMLSFLSNIVADGTRTSSGFKKVHLNSCAKALNDYFKLNRTGDQIANHLKTWKKKYVKINQLRKLSAAIWDEDNFIITLDHELYTGHVADHKGDDEYVNKHSTPHDNGASRPNKKAKIVEGDGDGLVAALKEDSEKLSDAIKEAVKADNVLPPELFDTMNNLPGFEYEHKSFYFLHLVNNAHIARAFSSLPIDHKITWMAKFVTDNF</sequence>
<evidence type="ECO:0000313" key="4">
    <source>
        <dbReference type="Proteomes" id="UP000823388"/>
    </source>
</evidence>
<dbReference type="InterPro" id="IPR024752">
    <property type="entry name" value="Myb/SANT-like_dom"/>
</dbReference>
<evidence type="ECO:0000313" key="3">
    <source>
        <dbReference type="EMBL" id="KAG2627668.1"/>
    </source>
</evidence>
<keyword evidence="4" id="KW-1185">Reference proteome</keyword>